<name>A0A9E7FH10_9LILI</name>
<dbReference type="EMBL" id="CP097506">
    <property type="protein sequence ID" value="URD99709.1"/>
    <property type="molecule type" value="Genomic_DNA"/>
</dbReference>
<dbReference type="EMBL" id="CP097506">
    <property type="protein sequence ID" value="URD96505.1"/>
    <property type="molecule type" value="Genomic_DNA"/>
</dbReference>
<sequence>MLAADIGVRDTAPLPRSIRTISKLLWTSSILSKACSTESTLGATSTSSSPSSHALSAWTGLKPGTSNQRISASEVA</sequence>
<keyword evidence="4" id="KW-1185">Reference proteome</keyword>
<proteinExistence type="predicted"/>
<dbReference type="Proteomes" id="UP001055439">
    <property type="component" value="Chromosome 4"/>
</dbReference>
<evidence type="ECO:0000313" key="4">
    <source>
        <dbReference type="Proteomes" id="UP001055439"/>
    </source>
</evidence>
<feature type="compositionally biased region" description="Polar residues" evidence="1">
    <location>
        <begin position="64"/>
        <end position="76"/>
    </location>
</feature>
<reference evidence="2" key="1">
    <citation type="submission" date="2022-05" db="EMBL/GenBank/DDBJ databases">
        <title>The Musa troglodytarum L. genome provides insights into the mechanism of non-climacteric behaviour and enrichment of carotenoids.</title>
        <authorList>
            <person name="Wang J."/>
        </authorList>
    </citation>
    <scope>NUCLEOTIDE SEQUENCE</scope>
    <source>
        <tissue evidence="2">Leaf</tissue>
    </source>
</reference>
<gene>
    <name evidence="2" type="ORF">MUK42_07044</name>
    <name evidence="3" type="ORF">MUK42_15925</name>
</gene>
<feature type="compositionally biased region" description="Low complexity" evidence="1">
    <location>
        <begin position="40"/>
        <end position="59"/>
    </location>
</feature>
<evidence type="ECO:0000313" key="3">
    <source>
        <dbReference type="EMBL" id="URD99709.1"/>
    </source>
</evidence>
<dbReference type="AlphaFoldDB" id="A0A9E7FH10"/>
<protein>
    <submittedName>
        <fullName evidence="2">Uncharacterized protein</fullName>
    </submittedName>
</protein>
<organism evidence="2 4">
    <name type="scientific">Musa troglodytarum</name>
    <name type="common">fe'i banana</name>
    <dbReference type="NCBI Taxonomy" id="320322"/>
    <lineage>
        <taxon>Eukaryota</taxon>
        <taxon>Viridiplantae</taxon>
        <taxon>Streptophyta</taxon>
        <taxon>Embryophyta</taxon>
        <taxon>Tracheophyta</taxon>
        <taxon>Spermatophyta</taxon>
        <taxon>Magnoliopsida</taxon>
        <taxon>Liliopsida</taxon>
        <taxon>Zingiberales</taxon>
        <taxon>Musaceae</taxon>
        <taxon>Musa</taxon>
    </lineage>
</organism>
<feature type="region of interest" description="Disordered" evidence="1">
    <location>
        <begin position="40"/>
        <end position="76"/>
    </location>
</feature>
<accession>A0A9E7FH10</accession>
<evidence type="ECO:0000256" key="1">
    <source>
        <dbReference type="SAM" id="MobiDB-lite"/>
    </source>
</evidence>
<evidence type="ECO:0000313" key="2">
    <source>
        <dbReference type="EMBL" id="URD96505.1"/>
    </source>
</evidence>